<dbReference type="EMBL" id="FONH01000002">
    <property type="protein sequence ID" value="SFE25627.1"/>
    <property type="molecule type" value="Genomic_DNA"/>
</dbReference>
<protein>
    <recommendedName>
        <fullName evidence="4">FlxA-like protein</fullName>
    </recommendedName>
</protein>
<proteinExistence type="predicted"/>
<evidence type="ECO:0000313" key="2">
    <source>
        <dbReference type="EMBL" id="SFE25627.1"/>
    </source>
</evidence>
<evidence type="ECO:0008006" key="4">
    <source>
        <dbReference type="Google" id="ProtNLM"/>
    </source>
</evidence>
<gene>
    <name evidence="2" type="ORF">SAMN02799615_00594</name>
</gene>
<dbReference type="STRING" id="500610.SAMN02799615_00594"/>
<feature type="region of interest" description="Disordered" evidence="1">
    <location>
        <begin position="1"/>
        <end position="36"/>
    </location>
</feature>
<feature type="compositionally biased region" description="Low complexity" evidence="1">
    <location>
        <begin position="12"/>
        <end position="33"/>
    </location>
</feature>
<dbReference type="AlphaFoldDB" id="A0A1I1Z1Q4"/>
<organism evidence="2 3">
    <name type="scientific">Dyella marensis</name>
    <dbReference type="NCBI Taxonomy" id="500610"/>
    <lineage>
        <taxon>Bacteria</taxon>
        <taxon>Pseudomonadati</taxon>
        <taxon>Pseudomonadota</taxon>
        <taxon>Gammaproteobacteria</taxon>
        <taxon>Lysobacterales</taxon>
        <taxon>Rhodanobacteraceae</taxon>
        <taxon>Dyella</taxon>
    </lineage>
</organism>
<dbReference type="RefSeq" id="WP_026634073.1">
    <property type="nucleotide sequence ID" value="NZ_FONH01000002.1"/>
</dbReference>
<sequence length="143" mass="14249">MNISFNPTGPMASFAAKSAAADSTQADTAAKTSPAASIVTATRPTAAKAIATDSGGSSESPTVQALRKQIEQLQKQLAQQEQQLRAAMAGGRDKDPANEQRIAALQSAVSTTMGQLSAAAARLAAALMAEGGSSSGSLVSATA</sequence>
<evidence type="ECO:0000256" key="1">
    <source>
        <dbReference type="SAM" id="MobiDB-lite"/>
    </source>
</evidence>
<reference evidence="3" key="1">
    <citation type="submission" date="2016-10" db="EMBL/GenBank/DDBJ databases">
        <authorList>
            <person name="Varghese N."/>
            <person name="Submissions S."/>
        </authorList>
    </citation>
    <scope>NUCLEOTIDE SEQUENCE [LARGE SCALE GENOMIC DNA]</scope>
    <source>
        <strain evidence="3">UNC178MFTsu3.1</strain>
    </source>
</reference>
<keyword evidence="3" id="KW-1185">Reference proteome</keyword>
<accession>A0A1I1Z1Q4</accession>
<feature type="region of interest" description="Disordered" evidence="1">
    <location>
        <begin position="81"/>
        <end position="100"/>
    </location>
</feature>
<name>A0A1I1Z1Q4_9GAMM</name>
<evidence type="ECO:0000313" key="3">
    <source>
        <dbReference type="Proteomes" id="UP000199477"/>
    </source>
</evidence>
<dbReference type="Proteomes" id="UP000199477">
    <property type="component" value="Unassembled WGS sequence"/>
</dbReference>